<name>A0A6M3KGD3_9ZZZZ</name>
<evidence type="ECO:0000313" key="1">
    <source>
        <dbReference type="EMBL" id="QJA81049.1"/>
    </source>
</evidence>
<accession>A0A6M3KGD3</accession>
<gene>
    <name evidence="1" type="ORF">MM415A00602_0003</name>
</gene>
<proteinExistence type="predicted"/>
<reference evidence="1" key="1">
    <citation type="submission" date="2020-03" db="EMBL/GenBank/DDBJ databases">
        <title>The deep terrestrial virosphere.</title>
        <authorList>
            <person name="Holmfeldt K."/>
            <person name="Nilsson E."/>
            <person name="Simone D."/>
            <person name="Lopez-Fernandez M."/>
            <person name="Wu X."/>
            <person name="de Brujin I."/>
            <person name="Lundin D."/>
            <person name="Andersson A."/>
            <person name="Bertilsson S."/>
            <person name="Dopson M."/>
        </authorList>
    </citation>
    <scope>NUCLEOTIDE SEQUENCE</scope>
    <source>
        <strain evidence="1">MM415A00602</strain>
    </source>
</reference>
<organism evidence="1">
    <name type="scientific">viral metagenome</name>
    <dbReference type="NCBI Taxonomy" id="1070528"/>
    <lineage>
        <taxon>unclassified sequences</taxon>
        <taxon>metagenomes</taxon>
        <taxon>organismal metagenomes</taxon>
    </lineage>
</organism>
<dbReference type="EMBL" id="MT142445">
    <property type="protein sequence ID" value="QJA81049.1"/>
    <property type="molecule type" value="Genomic_DNA"/>
</dbReference>
<protein>
    <submittedName>
        <fullName evidence="1">Uncharacterized protein</fullName>
    </submittedName>
</protein>
<sequence>MCSTDEWEVELGDHLKSEINKLKESYSYVQSKVWKLEDRFNGDTPKMAAQALADKYLAGRNEEAAFQNIASLAGGILQNSVRGDVKPVVLLGVILERAGIDLKGDNGLVGEIKKAAKKLAADEKFIRSLVEREIQRVVRLAVEAAIEKDTLEAVAAEIKEELRGKLPFNTKKELTKYYANWWEKNGWCDMGEAVSMSVHRALREVMNEED</sequence>
<dbReference type="AlphaFoldDB" id="A0A6M3KGD3"/>